<evidence type="ECO:0000313" key="2">
    <source>
        <dbReference type="EMBL" id="TGO34624.1"/>
    </source>
</evidence>
<sequence>MSDIYAENMRRNESESRRLHEQFDLLSRNIGYLIHPSIAAKLPPSLTIADIGTGTGLFLSQLAQEYPDAILHGFDISPKLFPPQESLSPQVSLSVLNIKETPPPFTHNKYDLIHIRPLATGINPTEWKPIVQNLLKLLKPGGAIQWEEYNWMETQ</sequence>
<protein>
    <recommendedName>
        <fullName evidence="1">Methyltransferase domain-containing protein</fullName>
    </recommendedName>
</protein>
<dbReference type="AlphaFoldDB" id="A0A4Z1GCF7"/>
<dbReference type="Pfam" id="PF13649">
    <property type="entry name" value="Methyltransf_25"/>
    <property type="match status" value="1"/>
</dbReference>
<keyword evidence="3" id="KW-1185">Reference proteome</keyword>
<dbReference type="CDD" id="cd02440">
    <property type="entry name" value="AdoMet_MTases"/>
    <property type="match status" value="1"/>
</dbReference>
<dbReference type="Proteomes" id="UP000297814">
    <property type="component" value="Unassembled WGS sequence"/>
</dbReference>
<proteinExistence type="predicted"/>
<organism evidence="2 3">
    <name type="scientific">Botrytis hyacinthi</name>
    <dbReference type="NCBI Taxonomy" id="278943"/>
    <lineage>
        <taxon>Eukaryota</taxon>
        <taxon>Fungi</taxon>
        <taxon>Dikarya</taxon>
        <taxon>Ascomycota</taxon>
        <taxon>Pezizomycotina</taxon>
        <taxon>Leotiomycetes</taxon>
        <taxon>Helotiales</taxon>
        <taxon>Sclerotiniaceae</taxon>
        <taxon>Botrytis</taxon>
    </lineage>
</organism>
<reference evidence="2 3" key="1">
    <citation type="submission" date="2017-12" db="EMBL/GenBank/DDBJ databases">
        <title>Comparative genomics of Botrytis spp.</title>
        <authorList>
            <person name="Valero-Jimenez C.A."/>
            <person name="Tapia P."/>
            <person name="Veloso J."/>
            <person name="Silva-Moreno E."/>
            <person name="Staats M."/>
            <person name="Valdes J.H."/>
            <person name="Van Kan J.A.L."/>
        </authorList>
    </citation>
    <scope>NUCLEOTIDE SEQUENCE [LARGE SCALE GENOMIC DNA]</scope>
    <source>
        <strain evidence="2 3">Bh0001</strain>
    </source>
</reference>
<dbReference type="EMBL" id="PQXK01000189">
    <property type="protein sequence ID" value="TGO34624.1"/>
    <property type="molecule type" value="Genomic_DNA"/>
</dbReference>
<dbReference type="PANTHER" id="PTHR43591">
    <property type="entry name" value="METHYLTRANSFERASE"/>
    <property type="match status" value="1"/>
</dbReference>
<evidence type="ECO:0000313" key="3">
    <source>
        <dbReference type="Proteomes" id="UP000297814"/>
    </source>
</evidence>
<dbReference type="PANTHER" id="PTHR43591:SF110">
    <property type="entry name" value="RHODANESE DOMAIN-CONTAINING PROTEIN"/>
    <property type="match status" value="1"/>
</dbReference>
<dbReference type="InterPro" id="IPR029063">
    <property type="entry name" value="SAM-dependent_MTases_sf"/>
</dbReference>
<feature type="domain" description="Methyltransferase" evidence="1">
    <location>
        <begin position="48"/>
        <end position="142"/>
    </location>
</feature>
<accession>A0A4Z1GCF7</accession>
<dbReference type="SUPFAM" id="SSF53335">
    <property type="entry name" value="S-adenosyl-L-methionine-dependent methyltransferases"/>
    <property type="match status" value="1"/>
</dbReference>
<name>A0A4Z1GCF7_9HELO</name>
<evidence type="ECO:0000259" key="1">
    <source>
        <dbReference type="Pfam" id="PF13649"/>
    </source>
</evidence>
<dbReference type="InterPro" id="IPR041698">
    <property type="entry name" value="Methyltransf_25"/>
</dbReference>
<dbReference type="Gene3D" id="3.40.50.150">
    <property type="entry name" value="Vaccinia Virus protein VP39"/>
    <property type="match status" value="1"/>
</dbReference>
<gene>
    <name evidence="2" type="ORF">BHYA_0189g00120</name>
</gene>
<comment type="caution">
    <text evidence="2">The sequence shown here is derived from an EMBL/GenBank/DDBJ whole genome shotgun (WGS) entry which is preliminary data.</text>
</comment>